<accession>A0A0D2BB10</accession>
<dbReference type="GeneID" id="25332965"/>
<gene>
    <name evidence="3" type="ORF">PV05_11057</name>
</gene>
<dbReference type="Proteomes" id="UP000054342">
    <property type="component" value="Unassembled WGS sequence"/>
</dbReference>
<name>A0A0D2BB10_9EURO</name>
<dbReference type="InterPro" id="IPR025676">
    <property type="entry name" value="Clr5_dom"/>
</dbReference>
<evidence type="ECO:0000259" key="2">
    <source>
        <dbReference type="Pfam" id="PF14420"/>
    </source>
</evidence>
<feature type="domain" description="Clr5" evidence="2">
    <location>
        <begin position="32"/>
        <end position="84"/>
    </location>
</feature>
<proteinExistence type="predicted"/>
<dbReference type="Pfam" id="PF14420">
    <property type="entry name" value="Clr5"/>
    <property type="match status" value="1"/>
</dbReference>
<evidence type="ECO:0000313" key="3">
    <source>
        <dbReference type="EMBL" id="KIW49376.1"/>
    </source>
</evidence>
<feature type="region of interest" description="Disordered" evidence="1">
    <location>
        <begin position="1"/>
        <end position="28"/>
    </location>
</feature>
<reference evidence="3 4" key="1">
    <citation type="submission" date="2015-01" db="EMBL/GenBank/DDBJ databases">
        <title>The Genome Sequence of Exophiala xenobiotica CBS118157.</title>
        <authorList>
            <consortium name="The Broad Institute Genomics Platform"/>
            <person name="Cuomo C."/>
            <person name="de Hoog S."/>
            <person name="Gorbushina A."/>
            <person name="Stielow B."/>
            <person name="Teixiera M."/>
            <person name="Abouelleil A."/>
            <person name="Chapman S.B."/>
            <person name="Priest M."/>
            <person name="Young S.K."/>
            <person name="Wortman J."/>
            <person name="Nusbaum C."/>
            <person name="Birren B."/>
        </authorList>
    </citation>
    <scope>NUCLEOTIDE SEQUENCE [LARGE SCALE GENOMIC DNA]</scope>
    <source>
        <strain evidence="3 4">CBS 118157</strain>
    </source>
</reference>
<dbReference type="HOGENOM" id="CLU_026922_0_0_1"/>
<protein>
    <recommendedName>
        <fullName evidence="2">Clr5 domain-containing protein</fullName>
    </recommendedName>
</protein>
<dbReference type="PANTHER" id="PTHR38788:SF3">
    <property type="entry name" value="CLR5 DOMAIN-CONTAINING PROTEIN"/>
    <property type="match status" value="1"/>
</dbReference>
<organism evidence="3 4">
    <name type="scientific">Exophiala xenobiotica</name>
    <dbReference type="NCBI Taxonomy" id="348802"/>
    <lineage>
        <taxon>Eukaryota</taxon>
        <taxon>Fungi</taxon>
        <taxon>Dikarya</taxon>
        <taxon>Ascomycota</taxon>
        <taxon>Pezizomycotina</taxon>
        <taxon>Eurotiomycetes</taxon>
        <taxon>Chaetothyriomycetidae</taxon>
        <taxon>Chaetothyriales</taxon>
        <taxon>Herpotrichiellaceae</taxon>
        <taxon>Exophiala</taxon>
    </lineage>
</organism>
<dbReference type="PANTHER" id="PTHR38788">
    <property type="entry name" value="CLR5 DOMAIN-CONTAINING PROTEIN"/>
    <property type="match status" value="1"/>
</dbReference>
<dbReference type="OrthoDB" id="539213at2759"/>
<evidence type="ECO:0000313" key="4">
    <source>
        <dbReference type="Proteomes" id="UP000054342"/>
    </source>
</evidence>
<dbReference type="EMBL" id="KN847323">
    <property type="protein sequence ID" value="KIW49376.1"/>
    <property type="molecule type" value="Genomic_DNA"/>
</dbReference>
<keyword evidence="4" id="KW-1185">Reference proteome</keyword>
<evidence type="ECO:0000256" key="1">
    <source>
        <dbReference type="SAM" id="MobiDB-lite"/>
    </source>
</evidence>
<dbReference type="RefSeq" id="XP_013309960.1">
    <property type="nucleotide sequence ID" value="XM_013454506.1"/>
</dbReference>
<dbReference type="AlphaFoldDB" id="A0A0D2BB10"/>
<sequence length="665" mass="76520">MPAPVHSRKNASGSSQIKVNGEQRIRKPALKPDKWGEVKSIVKELYIDQGKTLEEVRDIMLQEHSFEASTSMFKHRVGIWGYSKNLSKSHLEEAAREARRCSHQGLDPPVDMTINGQLVPWNRVRRHFAKDQRYTCPWLRNEPQSKASIARIMLRPSQVDRDTELLLQNVGAYWSCTIMKPGNRALLKAKRAAEGVEADPNDILCGILGGMNLIRCGWGQEGRFEINSACAAIKKVLSLEEPDLLIAMIVLFSTRTGSLENHDPLFEQIGHYFASMAREVLKPRHPMITILTMLAKLELTRDFKQDTLTELMFQSMVDIVEKGKTKVEIDRWYLHVLEIRYIDHIQRRLSRAEARKLSEAKMLDLSQSPVERNVGKLLLMSNLARSYDAEAREYGEMSKATACVSEAERARLRRQQEWCETRAEKTRLEIVELGWKFPGDHGRKGCCIHAAEKLAQLYFNKHDFAKAEKYYAFALKWALQKFGKDHVWVQLLLRQCRALRRMKEDGMFEPVVIEMDDVDRAILAEALEEPGEQQHIAYEAEWDYGPEPQWNRRGRWEMRPRRPSVYSLDEVSDTVDDRFPAASCEEAIGLQLGMEEVDDTRLDGADCLEDASRQMACHIRTPCQRDQEQTWLSDDLDMDGLPQAYDDMDADDITCPHDLEWSEAV</sequence>